<keyword evidence="1" id="KW-0175">Coiled coil</keyword>
<name>A0A1J1H1J2_PLARL</name>
<accession>A0A1J1H1J2</accession>
<reference evidence="3 4" key="1">
    <citation type="submission" date="2015-04" db="EMBL/GenBank/DDBJ databases">
        <authorList>
            <consortium name="Pathogen Informatics"/>
        </authorList>
    </citation>
    <scope>NUCLEOTIDE SEQUENCE [LARGE SCALE GENOMIC DNA]</scope>
    <source>
        <strain evidence="3 4">SGS1</strain>
    </source>
</reference>
<dbReference type="AlphaFoldDB" id="A0A1J1H1J2"/>
<protein>
    <submittedName>
        <fullName evidence="3">Uncharacterized protein</fullName>
    </submittedName>
</protein>
<dbReference type="RefSeq" id="XP_028531558.1">
    <property type="nucleotide sequence ID" value="XM_028680020.1"/>
</dbReference>
<proteinExistence type="predicted"/>
<keyword evidence="4" id="KW-1185">Reference proteome</keyword>
<dbReference type="VEuPathDB" id="PlasmoDB:PRELSG_0303300"/>
<dbReference type="GeneID" id="39734641"/>
<evidence type="ECO:0000256" key="1">
    <source>
        <dbReference type="SAM" id="Coils"/>
    </source>
</evidence>
<dbReference type="Proteomes" id="UP000220158">
    <property type="component" value="Chromosome 3"/>
</dbReference>
<evidence type="ECO:0000313" key="3">
    <source>
        <dbReference type="EMBL" id="CRG98548.1"/>
    </source>
</evidence>
<evidence type="ECO:0000313" key="4">
    <source>
        <dbReference type="Proteomes" id="UP000220158"/>
    </source>
</evidence>
<feature type="coiled-coil region" evidence="1">
    <location>
        <begin position="307"/>
        <end position="359"/>
    </location>
</feature>
<feature type="region of interest" description="Disordered" evidence="2">
    <location>
        <begin position="234"/>
        <end position="254"/>
    </location>
</feature>
<gene>
    <name evidence="3" type="ORF">PRELSG_0303300</name>
</gene>
<dbReference type="KEGG" id="prel:PRELSG_0303300"/>
<dbReference type="OrthoDB" id="361409at2759"/>
<dbReference type="EMBL" id="LN835298">
    <property type="protein sequence ID" value="CRG98548.1"/>
    <property type="molecule type" value="Genomic_DNA"/>
</dbReference>
<organism evidence="3 4">
    <name type="scientific">Plasmodium relictum</name>
    <dbReference type="NCBI Taxonomy" id="85471"/>
    <lineage>
        <taxon>Eukaryota</taxon>
        <taxon>Sar</taxon>
        <taxon>Alveolata</taxon>
        <taxon>Apicomplexa</taxon>
        <taxon>Aconoidasida</taxon>
        <taxon>Haemosporida</taxon>
        <taxon>Plasmodiidae</taxon>
        <taxon>Plasmodium</taxon>
        <taxon>Plasmodium (Haemamoeba)</taxon>
    </lineage>
</organism>
<evidence type="ECO:0000256" key="2">
    <source>
        <dbReference type="SAM" id="MobiDB-lite"/>
    </source>
</evidence>
<sequence>MKELIGRSRNERKLDGIYNKQRDILVNRIKNKENNDIFLNLSKRKTNEPLPFPEIYEKKRKVNKQNINEEKNVTEINNKDSENNITIYKGIYMIVNKHIYSKIKFFKSINIFTNLCINYMNNDNKTIFFYAFDQILNVFLEKHLYDDIKKNNIYTFYNYNELHIKCMISFFDKVINRIIDNKFVINNKFQENVSSKVEESIITSQNCIKKDSQENQVSCNINNDNNNNKNLNENLKNDNLPNFSDKKNASTKSNNFSDELKDRIKQNVNVIRITKEEKQFLKLLKIKTYYLIILFKLNDNFIFNKLISIYRQIFEEIQNEYDIYEEKINQEKSEKELNNTQLIKKNNLEDEENDKLTEKKYVECNNDEMNDKEITNDYLNYFKEKWKLPNGYEIFKVKRNAFVKCLSNLFHFINIPWARTSVESLFQDVYLKKKIFDLCDEMLIENLQSSIKAYINKRKHKYDSPHLLSIGESLNPVVDARDEKIISIHGSHIWSNKQMER</sequence>